<keyword evidence="1" id="KW-0472">Membrane</keyword>
<evidence type="ECO:0000313" key="2">
    <source>
        <dbReference type="EMBL" id="PRP66906.1"/>
    </source>
</evidence>
<name>A0A2S9WU94_9FLAO</name>
<dbReference type="RefSeq" id="WP_055413211.1">
    <property type="nucleotide sequence ID" value="NZ_MQUC01000003.1"/>
</dbReference>
<comment type="caution">
    <text evidence="2">The sequence shown here is derived from an EMBL/GenBank/DDBJ whole genome shotgun (WGS) entry which is preliminary data.</text>
</comment>
<keyword evidence="1" id="KW-1133">Transmembrane helix</keyword>
<organism evidence="2 3">
    <name type="scientific">Nonlabens agnitus</name>
    <dbReference type="NCBI Taxonomy" id="870484"/>
    <lineage>
        <taxon>Bacteria</taxon>
        <taxon>Pseudomonadati</taxon>
        <taxon>Bacteroidota</taxon>
        <taxon>Flavobacteriia</taxon>
        <taxon>Flavobacteriales</taxon>
        <taxon>Flavobacteriaceae</taxon>
        <taxon>Nonlabens</taxon>
    </lineage>
</organism>
<proteinExistence type="predicted"/>
<evidence type="ECO:0000256" key="1">
    <source>
        <dbReference type="SAM" id="Phobius"/>
    </source>
</evidence>
<dbReference type="EMBL" id="MQUC01000003">
    <property type="protein sequence ID" value="PRP66906.1"/>
    <property type="molecule type" value="Genomic_DNA"/>
</dbReference>
<dbReference type="InterPro" id="IPR046077">
    <property type="entry name" value="DUF6095"/>
</dbReference>
<sequence length="79" mass="8895">MENQQPSTDREVLSKGVKRLMMAIPFFFLGPILIYIGAGSEHPIIFLMPGIAFAILAIVFMYQGIQTILDSMFKSNKTR</sequence>
<accession>A0A2S9WU94</accession>
<reference evidence="2 3" key="1">
    <citation type="submission" date="2016-11" db="EMBL/GenBank/DDBJ databases">
        <title>Trade-off between light-utilization and light-protection in marine flavobacteria.</title>
        <authorList>
            <person name="Kumagai Y."/>
        </authorList>
    </citation>
    <scope>NUCLEOTIDE SEQUENCE [LARGE SCALE GENOMIC DNA]</scope>
    <source>
        <strain evidence="2 3">JCM 17109</strain>
    </source>
</reference>
<feature type="transmembrane region" description="Helical" evidence="1">
    <location>
        <begin position="20"/>
        <end position="38"/>
    </location>
</feature>
<feature type="transmembrane region" description="Helical" evidence="1">
    <location>
        <begin position="44"/>
        <end position="65"/>
    </location>
</feature>
<dbReference type="Pfam" id="PF19589">
    <property type="entry name" value="DUF6095"/>
    <property type="match status" value="1"/>
</dbReference>
<gene>
    <name evidence="2" type="ORF">BST86_07235</name>
</gene>
<keyword evidence="1" id="KW-0812">Transmembrane</keyword>
<dbReference type="OrthoDB" id="1447634at2"/>
<keyword evidence="3" id="KW-1185">Reference proteome</keyword>
<protein>
    <submittedName>
        <fullName evidence="2">Uncharacterized protein</fullName>
    </submittedName>
</protein>
<dbReference type="AlphaFoldDB" id="A0A2S9WU94"/>
<dbReference type="Proteomes" id="UP000239532">
    <property type="component" value="Unassembled WGS sequence"/>
</dbReference>
<evidence type="ECO:0000313" key="3">
    <source>
        <dbReference type="Proteomes" id="UP000239532"/>
    </source>
</evidence>